<accession>A0AAV4VQ47</accession>
<comment type="caution">
    <text evidence="1">The sequence shown here is derived from an EMBL/GenBank/DDBJ whole genome shotgun (WGS) entry which is preliminary data.</text>
</comment>
<gene>
    <name evidence="1" type="ORF">CDAR_24971</name>
</gene>
<dbReference type="Proteomes" id="UP001054837">
    <property type="component" value="Unassembled WGS sequence"/>
</dbReference>
<evidence type="ECO:0000313" key="2">
    <source>
        <dbReference type="Proteomes" id="UP001054837"/>
    </source>
</evidence>
<dbReference type="EMBL" id="BPLQ01013504">
    <property type="protein sequence ID" value="GIY72591.1"/>
    <property type="molecule type" value="Genomic_DNA"/>
</dbReference>
<proteinExistence type="predicted"/>
<sequence>MTTKVSGTLSVRNVFLALQQSRNRIIRKWGAEEINEILRSNIRLKNNAQKATPLLKMKCFSFGETGDENSSCSFGAETEVMIHQWREMFPENHYV</sequence>
<dbReference type="AlphaFoldDB" id="A0AAV4VQ47"/>
<name>A0AAV4VQ47_9ARAC</name>
<keyword evidence="2" id="KW-1185">Reference proteome</keyword>
<protein>
    <submittedName>
        <fullName evidence="1">Uncharacterized protein</fullName>
    </submittedName>
</protein>
<organism evidence="1 2">
    <name type="scientific">Caerostris darwini</name>
    <dbReference type="NCBI Taxonomy" id="1538125"/>
    <lineage>
        <taxon>Eukaryota</taxon>
        <taxon>Metazoa</taxon>
        <taxon>Ecdysozoa</taxon>
        <taxon>Arthropoda</taxon>
        <taxon>Chelicerata</taxon>
        <taxon>Arachnida</taxon>
        <taxon>Araneae</taxon>
        <taxon>Araneomorphae</taxon>
        <taxon>Entelegynae</taxon>
        <taxon>Araneoidea</taxon>
        <taxon>Araneidae</taxon>
        <taxon>Caerostris</taxon>
    </lineage>
</organism>
<evidence type="ECO:0000313" key="1">
    <source>
        <dbReference type="EMBL" id="GIY72591.1"/>
    </source>
</evidence>
<reference evidence="1 2" key="1">
    <citation type="submission" date="2021-06" db="EMBL/GenBank/DDBJ databases">
        <title>Caerostris darwini draft genome.</title>
        <authorList>
            <person name="Kono N."/>
            <person name="Arakawa K."/>
        </authorList>
    </citation>
    <scope>NUCLEOTIDE SEQUENCE [LARGE SCALE GENOMIC DNA]</scope>
</reference>